<feature type="non-terminal residue" evidence="1">
    <location>
        <position position="76"/>
    </location>
</feature>
<dbReference type="Proteomes" id="UP000479000">
    <property type="component" value="Unassembled WGS sequence"/>
</dbReference>
<dbReference type="AlphaFoldDB" id="A0A6H5GJ28"/>
<keyword evidence="2" id="KW-1185">Reference proteome</keyword>
<evidence type="ECO:0000313" key="1">
    <source>
        <dbReference type="EMBL" id="CAB0002735.1"/>
    </source>
</evidence>
<organism evidence="1 2">
    <name type="scientific">Nesidiocoris tenuis</name>
    <dbReference type="NCBI Taxonomy" id="355587"/>
    <lineage>
        <taxon>Eukaryota</taxon>
        <taxon>Metazoa</taxon>
        <taxon>Ecdysozoa</taxon>
        <taxon>Arthropoda</taxon>
        <taxon>Hexapoda</taxon>
        <taxon>Insecta</taxon>
        <taxon>Pterygota</taxon>
        <taxon>Neoptera</taxon>
        <taxon>Paraneoptera</taxon>
        <taxon>Hemiptera</taxon>
        <taxon>Heteroptera</taxon>
        <taxon>Panheteroptera</taxon>
        <taxon>Cimicomorpha</taxon>
        <taxon>Miridae</taxon>
        <taxon>Dicyphina</taxon>
        <taxon>Nesidiocoris</taxon>
    </lineage>
</organism>
<reference evidence="1 2" key="1">
    <citation type="submission" date="2020-02" db="EMBL/GenBank/DDBJ databases">
        <authorList>
            <person name="Ferguson B K."/>
        </authorList>
    </citation>
    <scope>NUCLEOTIDE SEQUENCE [LARGE SCALE GENOMIC DNA]</scope>
</reference>
<gene>
    <name evidence="1" type="ORF">NTEN_LOCUS8522</name>
</gene>
<accession>A0A6H5GJ28</accession>
<proteinExistence type="predicted"/>
<sequence>MDEQVELLISPLRSQPQLPGPRPAHLSIARHQLASTWDHDISISRSWRRRHRSQELQQIGKTCYHWKSTSRRIDLP</sequence>
<dbReference type="EMBL" id="CADCXU010012856">
    <property type="protein sequence ID" value="CAB0002735.1"/>
    <property type="molecule type" value="Genomic_DNA"/>
</dbReference>
<name>A0A6H5GJ28_9HEMI</name>
<protein>
    <submittedName>
        <fullName evidence="1">Uncharacterized protein</fullName>
    </submittedName>
</protein>
<evidence type="ECO:0000313" key="2">
    <source>
        <dbReference type="Proteomes" id="UP000479000"/>
    </source>
</evidence>